<reference evidence="2" key="1">
    <citation type="submission" date="2018-08" db="EMBL/GenBank/DDBJ databases">
        <title>Identification of Burkholderia cepacia strains that express a Burkholderia pseudomallei-like capsular polysaccharide.</title>
        <authorList>
            <person name="Burtnick M.N."/>
            <person name="Vongsouvath M."/>
            <person name="Newton P."/>
            <person name="Wuthiekanun V."/>
            <person name="Limmathurotsakul D."/>
            <person name="Brett P.J."/>
            <person name="Chantratita N."/>
            <person name="Dance D.A."/>
        </authorList>
    </citation>
    <scope>NUCLEOTIDE SEQUENCE</scope>
    <source>
        <strain evidence="2">SBXCC001</strain>
    </source>
</reference>
<name>A0AAW9CVW6_BURTH</name>
<gene>
    <name evidence="2" type="ORF">C7S16_3657</name>
</gene>
<dbReference type="Proteomes" id="UP001272137">
    <property type="component" value="Unassembled WGS sequence"/>
</dbReference>
<dbReference type="GO" id="GO:0016746">
    <property type="term" value="F:acyltransferase activity"/>
    <property type="evidence" value="ECO:0007669"/>
    <property type="project" value="UniProtKB-KW"/>
</dbReference>
<feature type="compositionally biased region" description="Low complexity" evidence="1">
    <location>
        <begin position="1"/>
        <end position="14"/>
    </location>
</feature>
<keyword evidence="2" id="KW-0012">Acyltransferase</keyword>
<accession>A0AAW9CVW6</accession>
<evidence type="ECO:0000313" key="3">
    <source>
        <dbReference type="Proteomes" id="UP001272137"/>
    </source>
</evidence>
<evidence type="ECO:0000313" key="2">
    <source>
        <dbReference type="EMBL" id="MDW9254292.1"/>
    </source>
</evidence>
<feature type="compositionally biased region" description="Low complexity" evidence="1">
    <location>
        <begin position="30"/>
        <end position="42"/>
    </location>
</feature>
<feature type="region of interest" description="Disordered" evidence="1">
    <location>
        <begin position="1"/>
        <end position="63"/>
    </location>
</feature>
<dbReference type="AlphaFoldDB" id="A0AAW9CVW6"/>
<comment type="caution">
    <text evidence="2">The sequence shown here is derived from an EMBL/GenBank/DDBJ whole genome shotgun (WGS) entry which is preliminary data.</text>
</comment>
<keyword evidence="2" id="KW-0808">Transferase</keyword>
<dbReference type="EMBL" id="QXCT01000002">
    <property type="protein sequence ID" value="MDW9254292.1"/>
    <property type="molecule type" value="Genomic_DNA"/>
</dbReference>
<protein>
    <submittedName>
        <fullName evidence="2">Acyltransferase family domain protein</fullName>
    </submittedName>
</protein>
<organism evidence="2 3">
    <name type="scientific">Burkholderia thailandensis</name>
    <dbReference type="NCBI Taxonomy" id="57975"/>
    <lineage>
        <taxon>Bacteria</taxon>
        <taxon>Pseudomonadati</taxon>
        <taxon>Pseudomonadota</taxon>
        <taxon>Betaproteobacteria</taxon>
        <taxon>Burkholderiales</taxon>
        <taxon>Burkholderiaceae</taxon>
        <taxon>Burkholderia</taxon>
        <taxon>pseudomallei group</taxon>
    </lineage>
</organism>
<sequence length="85" mass="8929">MPPEAADAADAPDAPDAPDADERRKVDGPRAGAAVGARVAARSIRHRSISHPPRSRPAQAGFTRAPAAGNILVCEMKARTFADFR</sequence>
<evidence type="ECO:0000256" key="1">
    <source>
        <dbReference type="SAM" id="MobiDB-lite"/>
    </source>
</evidence>
<proteinExistence type="predicted"/>